<dbReference type="AlphaFoldDB" id="F0J856"/>
<dbReference type="Proteomes" id="UP000007100">
    <property type="component" value="Plasmid pACMV5"/>
</dbReference>
<keyword evidence="1" id="KW-0614">Plasmid</keyword>
<reference evidence="1 2" key="1">
    <citation type="submission" date="2010-12" db="EMBL/GenBank/DDBJ databases">
        <title>Whole genome sequence of Acidiphilium multivorum AIU301.</title>
        <authorList>
            <person name="Narita-Yamada S."/>
            <person name="Nakamura S."/>
            <person name="Ito N."/>
            <person name="Takarada H."/>
            <person name="Katano Y."/>
            <person name="Nakazawa H."/>
            <person name="Hosoyama A."/>
            <person name="Yamada R."/>
            <person name="Fujita N."/>
        </authorList>
    </citation>
    <scope>NUCLEOTIDE SEQUENCE [LARGE SCALE GENOMIC DNA]</scope>
    <source>
        <strain evidence="2">DSM 11245 / JCM 8867 / AIU301</strain>
        <plasmid evidence="1 2">pACMV5</plasmid>
    </source>
</reference>
<organism evidence="1 2">
    <name type="scientific">Acidiphilium multivorum (strain DSM 11245 / JCM 8867 / NBRC 100883 / AIU 301)</name>
    <dbReference type="NCBI Taxonomy" id="926570"/>
    <lineage>
        <taxon>Bacteria</taxon>
        <taxon>Pseudomonadati</taxon>
        <taxon>Pseudomonadota</taxon>
        <taxon>Alphaproteobacteria</taxon>
        <taxon>Acetobacterales</taxon>
        <taxon>Acidocellaceae</taxon>
        <taxon>Acidiphilium</taxon>
    </lineage>
</organism>
<evidence type="ECO:0000313" key="2">
    <source>
        <dbReference type="Proteomes" id="UP000007100"/>
    </source>
</evidence>
<name>F0J856_ACIMA</name>
<dbReference type="EMBL" id="AP012040">
    <property type="protein sequence ID" value="BAJ83273.1"/>
    <property type="molecule type" value="Genomic_DNA"/>
</dbReference>
<dbReference type="RefSeq" id="WP_013635158.1">
    <property type="nucleotide sequence ID" value="NC_015180.1"/>
</dbReference>
<geneLocation type="plasmid" evidence="1 2">
    <name>pACMV5</name>
</geneLocation>
<accession>F0J856</accession>
<dbReference type="HOGENOM" id="CLU_2696100_0_0_5"/>
<gene>
    <name evidence="1" type="ordered locus">ACMV_P5_00190</name>
</gene>
<proteinExistence type="predicted"/>
<keyword evidence="2" id="KW-1185">Reference proteome</keyword>
<dbReference type="KEGG" id="amv:ACMV_P5_00190"/>
<protein>
    <submittedName>
        <fullName evidence="1">Uncharacterized protein</fullName>
    </submittedName>
</protein>
<evidence type="ECO:0000313" key="1">
    <source>
        <dbReference type="EMBL" id="BAJ83273.1"/>
    </source>
</evidence>
<sequence>MTDAAQIERVRRYRQRLRENGKTQVLLNLPVEIVEALDRLRDSRGASCRGDVVASLVAAVEWNKENGNDLAKP</sequence>